<accession>A0A6N2N1I6</accession>
<gene>
    <name evidence="1" type="ORF">SVIM_LOCUS438991</name>
</gene>
<protein>
    <submittedName>
        <fullName evidence="1">Uncharacterized protein</fullName>
    </submittedName>
</protein>
<name>A0A6N2N1I6_SALVM</name>
<reference evidence="1" key="1">
    <citation type="submission" date="2019-03" db="EMBL/GenBank/DDBJ databases">
        <authorList>
            <person name="Mank J."/>
            <person name="Almeida P."/>
        </authorList>
    </citation>
    <scope>NUCLEOTIDE SEQUENCE</scope>
    <source>
        <strain evidence="1">78183</strain>
    </source>
</reference>
<dbReference type="AntiFam" id="ANF00039">
    <property type="entry name" value="Antisense to SRP RNA"/>
</dbReference>
<organism evidence="1">
    <name type="scientific">Salix viminalis</name>
    <name type="common">Common osier</name>
    <name type="synonym">Basket willow</name>
    <dbReference type="NCBI Taxonomy" id="40686"/>
    <lineage>
        <taxon>Eukaryota</taxon>
        <taxon>Viridiplantae</taxon>
        <taxon>Streptophyta</taxon>
        <taxon>Embryophyta</taxon>
        <taxon>Tracheophyta</taxon>
        <taxon>Spermatophyta</taxon>
        <taxon>Magnoliopsida</taxon>
        <taxon>eudicotyledons</taxon>
        <taxon>Gunneridae</taxon>
        <taxon>Pentapetalae</taxon>
        <taxon>rosids</taxon>
        <taxon>fabids</taxon>
        <taxon>Malpighiales</taxon>
        <taxon>Salicaceae</taxon>
        <taxon>Saliceae</taxon>
        <taxon>Salix</taxon>
    </lineage>
</organism>
<proteinExistence type="predicted"/>
<dbReference type="EMBL" id="CAADRP010002040">
    <property type="protein sequence ID" value="VFU59573.1"/>
    <property type="molecule type" value="Genomic_DNA"/>
</dbReference>
<sequence length="116" mass="12972">MVQLDQPIRPYESRWHRPVNLPLPGGGGYRCSVKPASRIAPRFRSSVTQAFAWITRLGSWLGTGKPEISHTRLGHLDRINVHITLMPPLGSQAHATELGESNCFACRLYLLEKAKV</sequence>
<dbReference type="AlphaFoldDB" id="A0A6N2N1I6"/>
<evidence type="ECO:0000313" key="1">
    <source>
        <dbReference type="EMBL" id="VFU59573.1"/>
    </source>
</evidence>